<proteinExistence type="predicted"/>
<sequence length="702" mass="75653">MTLEEARRILGLSADDDVNNRLGEFSAARERIADMVRGAPNDVLAMRYQDGLVEFDKALAVLREESEKEPEDVIRAREWMTAARGGTADEPKAGPVAEAGQEKEDKSDEKSAAPAEAAATTPPAPAPPSPAAKAPEPKPEAGESDADPDPNAEEDEEKRSVASRIFSTLVILLVLTTIGGALYAWHLADQKVRTTERLAFLERMGAKMIESRRWPEATAAYDEIDHLRPGTKAAEVGRRSIEAGMVEEQEQFVGYLSGEATSAFDLGHLDVAIEAARKVLEKYPNQKEMAELLQKAEDARTTQAREALVTATSDAIQKRRWDEAEHKANQLASSFPGDPEGNALLAEIRAGRDKETRERQRARELYDAARQRDTGTFDKTAYEWLREATGLSPDDEEIAALYEKIASYTRTIQVPGDYPQLADAIASARDRDRIVVAEGTYTGPLIVDKVITLEGAGRDKTFVEVEASESTAATFSRQSSGTRVSGITFRHRGFEAGEDRFSALLVRGAEVTLTDCRAADSAGHGLAVVEAGQVSATRCLFENNGWDGVAVRGAGSRIEFSECEAVGNIGHGFDLWDGGSAAIHQSIARDNSGNGIVVGTTADNIVIGNCDLRANREYGIVVANAGSGRIHGNRCRENLIGGMAVRVTAARLIFENNVLEKNEGPGLSLERGLDPQAFSSNTATGNSGGQNVLTNGDFAHGN</sequence>
<feature type="region of interest" description="Disordered" evidence="2">
    <location>
        <begin position="664"/>
        <end position="702"/>
    </location>
</feature>
<feature type="compositionally biased region" description="Low complexity" evidence="2">
    <location>
        <begin position="112"/>
        <end position="121"/>
    </location>
</feature>
<keyword evidence="1" id="KW-0677">Repeat</keyword>
<dbReference type="SUPFAM" id="SSF48452">
    <property type="entry name" value="TPR-like"/>
    <property type="match status" value="1"/>
</dbReference>
<keyword evidence="6" id="KW-1185">Reference proteome</keyword>
<dbReference type="Pfam" id="PF13229">
    <property type="entry name" value="Beta_helix"/>
    <property type="match status" value="1"/>
</dbReference>
<dbReference type="PANTHER" id="PTHR22990:SF15">
    <property type="entry name" value="F-BOX ONLY PROTEIN 10"/>
    <property type="match status" value="1"/>
</dbReference>
<evidence type="ECO:0000313" key="5">
    <source>
        <dbReference type="EMBL" id="MCW1886310.1"/>
    </source>
</evidence>
<evidence type="ECO:0000259" key="4">
    <source>
        <dbReference type="Pfam" id="PF13229"/>
    </source>
</evidence>
<keyword evidence="3" id="KW-0472">Membrane</keyword>
<dbReference type="Gene3D" id="2.160.20.10">
    <property type="entry name" value="Single-stranded right-handed beta-helix, Pectin lyase-like"/>
    <property type="match status" value="1"/>
</dbReference>
<evidence type="ECO:0000256" key="1">
    <source>
        <dbReference type="ARBA" id="ARBA00022737"/>
    </source>
</evidence>
<feature type="region of interest" description="Disordered" evidence="2">
    <location>
        <begin position="82"/>
        <end position="160"/>
    </location>
</feature>
<dbReference type="SUPFAM" id="SSF51126">
    <property type="entry name" value="Pectin lyase-like"/>
    <property type="match status" value="1"/>
</dbReference>
<keyword evidence="3" id="KW-0812">Transmembrane</keyword>
<evidence type="ECO:0000256" key="3">
    <source>
        <dbReference type="SAM" id="Phobius"/>
    </source>
</evidence>
<dbReference type="InterPro" id="IPR012334">
    <property type="entry name" value="Pectin_lyas_fold"/>
</dbReference>
<reference evidence="5 6" key="1">
    <citation type="submission" date="2022-10" db="EMBL/GenBank/DDBJ databases">
        <title>Luteolibacter flavescens strain MCCC 1K03193, whole genome shotgun sequencing project.</title>
        <authorList>
            <person name="Zhao G."/>
            <person name="Shen L."/>
        </authorList>
    </citation>
    <scope>NUCLEOTIDE SEQUENCE [LARGE SCALE GENOMIC DNA]</scope>
    <source>
        <strain evidence="5 6">MCCC 1K03193</strain>
    </source>
</reference>
<dbReference type="Gene3D" id="1.25.40.10">
    <property type="entry name" value="Tetratricopeptide repeat domain"/>
    <property type="match status" value="1"/>
</dbReference>
<feature type="transmembrane region" description="Helical" evidence="3">
    <location>
        <begin position="165"/>
        <end position="185"/>
    </location>
</feature>
<name>A0ABT3FRW5_9BACT</name>
<dbReference type="SMART" id="SM00710">
    <property type="entry name" value="PbH1"/>
    <property type="match status" value="7"/>
</dbReference>
<keyword evidence="3" id="KW-1133">Transmembrane helix</keyword>
<gene>
    <name evidence="5" type="ORF">OKA04_16350</name>
</gene>
<dbReference type="PANTHER" id="PTHR22990">
    <property type="entry name" value="F-BOX ONLY PROTEIN"/>
    <property type="match status" value="1"/>
</dbReference>
<dbReference type="InterPro" id="IPR039448">
    <property type="entry name" value="Beta_helix"/>
</dbReference>
<evidence type="ECO:0000313" key="6">
    <source>
        <dbReference type="Proteomes" id="UP001207930"/>
    </source>
</evidence>
<dbReference type="InterPro" id="IPR011990">
    <property type="entry name" value="TPR-like_helical_dom_sf"/>
</dbReference>
<feature type="domain" description="Right handed beta helix" evidence="4">
    <location>
        <begin position="460"/>
        <end position="584"/>
    </location>
</feature>
<dbReference type="Proteomes" id="UP001207930">
    <property type="component" value="Unassembled WGS sequence"/>
</dbReference>
<dbReference type="InterPro" id="IPR011050">
    <property type="entry name" value="Pectin_lyase_fold/virulence"/>
</dbReference>
<feature type="compositionally biased region" description="Acidic residues" evidence="2">
    <location>
        <begin position="142"/>
        <end position="156"/>
    </location>
</feature>
<protein>
    <submittedName>
        <fullName evidence="5">Right-handed parallel beta-helix repeat-containing protein</fullName>
    </submittedName>
</protein>
<evidence type="ECO:0000256" key="2">
    <source>
        <dbReference type="SAM" id="MobiDB-lite"/>
    </source>
</evidence>
<feature type="compositionally biased region" description="Basic and acidic residues" evidence="2">
    <location>
        <begin position="100"/>
        <end position="111"/>
    </location>
</feature>
<comment type="caution">
    <text evidence="5">The sequence shown here is derived from an EMBL/GenBank/DDBJ whole genome shotgun (WGS) entry which is preliminary data.</text>
</comment>
<dbReference type="InterPro" id="IPR006626">
    <property type="entry name" value="PbH1"/>
</dbReference>
<dbReference type="InterPro" id="IPR051550">
    <property type="entry name" value="SCF-Subunits/Alg-Epimerases"/>
</dbReference>
<feature type="compositionally biased region" description="Polar residues" evidence="2">
    <location>
        <begin position="677"/>
        <end position="694"/>
    </location>
</feature>
<dbReference type="EMBL" id="JAPDDS010000009">
    <property type="protein sequence ID" value="MCW1886310.1"/>
    <property type="molecule type" value="Genomic_DNA"/>
</dbReference>
<organism evidence="5 6">
    <name type="scientific">Luteolibacter flavescens</name>
    <dbReference type="NCBI Taxonomy" id="1859460"/>
    <lineage>
        <taxon>Bacteria</taxon>
        <taxon>Pseudomonadati</taxon>
        <taxon>Verrucomicrobiota</taxon>
        <taxon>Verrucomicrobiia</taxon>
        <taxon>Verrucomicrobiales</taxon>
        <taxon>Verrucomicrobiaceae</taxon>
        <taxon>Luteolibacter</taxon>
    </lineage>
</organism>
<accession>A0ABT3FRW5</accession>